<dbReference type="EMBL" id="JBHTMP010000001">
    <property type="protein sequence ID" value="MFD1319738.1"/>
    <property type="molecule type" value="Genomic_DNA"/>
</dbReference>
<reference evidence="6" key="1">
    <citation type="journal article" date="2019" name="Int. J. Syst. Evol. Microbiol.">
        <title>The Global Catalogue of Microorganisms (GCM) 10K type strain sequencing project: providing services to taxonomists for standard genome sequencing and annotation.</title>
        <authorList>
            <consortium name="The Broad Institute Genomics Platform"/>
            <consortium name="The Broad Institute Genome Sequencing Center for Infectious Disease"/>
            <person name="Wu L."/>
            <person name="Ma J."/>
        </authorList>
    </citation>
    <scope>NUCLEOTIDE SEQUENCE [LARGE SCALE GENOMIC DNA]</scope>
    <source>
        <strain evidence="6">JCM 31037</strain>
    </source>
</reference>
<dbReference type="CDD" id="cd17646">
    <property type="entry name" value="A_NRPS_AB3403-like"/>
    <property type="match status" value="1"/>
</dbReference>
<dbReference type="InterPro" id="IPR006162">
    <property type="entry name" value="Ppantetheine_attach_site"/>
</dbReference>
<dbReference type="RefSeq" id="WP_377565973.1">
    <property type="nucleotide sequence ID" value="NZ_JBHTMP010000001.1"/>
</dbReference>
<dbReference type="InterPro" id="IPR010071">
    <property type="entry name" value="AA_adenyl_dom"/>
</dbReference>
<dbReference type="InterPro" id="IPR025110">
    <property type="entry name" value="AMP-bd_C"/>
</dbReference>
<dbReference type="InterPro" id="IPR000873">
    <property type="entry name" value="AMP-dep_synth/lig_dom"/>
</dbReference>
<dbReference type="InterPro" id="IPR029058">
    <property type="entry name" value="AB_hydrolase_fold"/>
</dbReference>
<dbReference type="Gene3D" id="3.40.50.1820">
    <property type="entry name" value="alpha/beta hydrolase"/>
    <property type="match status" value="1"/>
</dbReference>
<dbReference type="NCBIfam" id="TIGR01733">
    <property type="entry name" value="AA-adenyl-dom"/>
    <property type="match status" value="1"/>
</dbReference>
<keyword evidence="2" id="KW-0597">Phosphoprotein</keyword>
<evidence type="ECO:0000313" key="5">
    <source>
        <dbReference type="EMBL" id="MFD1319738.1"/>
    </source>
</evidence>
<dbReference type="Gene3D" id="3.40.50.980">
    <property type="match status" value="2"/>
</dbReference>
<evidence type="ECO:0000256" key="3">
    <source>
        <dbReference type="SAM" id="MobiDB-lite"/>
    </source>
</evidence>
<dbReference type="SUPFAM" id="SSF56801">
    <property type="entry name" value="Acetyl-CoA synthetase-like"/>
    <property type="match status" value="1"/>
</dbReference>
<dbReference type="Proteomes" id="UP001597260">
    <property type="component" value="Unassembled WGS sequence"/>
</dbReference>
<dbReference type="Gene3D" id="3.30.300.30">
    <property type="match status" value="1"/>
</dbReference>
<dbReference type="InterPro" id="IPR020806">
    <property type="entry name" value="PKS_PP-bd"/>
</dbReference>
<keyword evidence="6" id="KW-1185">Reference proteome</keyword>
<dbReference type="SMART" id="SM00823">
    <property type="entry name" value="PKS_PP"/>
    <property type="match status" value="1"/>
</dbReference>
<dbReference type="SUPFAM" id="SSF47336">
    <property type="entry name" value="ACP-like"/>
    <property type="match status" value="1"/>
</dbReference>
<protein>
    <submittedName>
        <fullName evidence="5">Amino acid adenylation domain-containing protein</fullName>
    </submittedName>
</protein>
<dbReference type="InterPro" id="IPR045851">
    <property type="entry name" value="AMP-bd_C_sf"/>
</dbReference>
<keyword evidence="1" id="KW-0596">Phosphopantetheine</keyword>
<dbReference type="Pfam" id="PF00501">
    <property type="entry name" value="AMP-binding"/>
    <property type="match status" value="1"/>
</dbReference>
<evidence type="ECO:0000313" key="6">
    <source>
        <dbReference type="Proteomes" id="UP001597260"/>
    </source>
</evidence>
<evidence type="ECO:0000256" key="1">
    <source>
        <dbReference type="ARBA" id="ARBA00022450"/>
    </source>
</evidence>
<dbReference type="Pfam" id="PF13193">
    <property type="entry name" value="AMP-binding_C"/>
    <property type="match status" value="1"/>
</dbReference>
<feature type="region of interest" description="Disordered" evidence="3">
    <location>
        <begin position="512"/>
        <end position="536"/>
    </location>
</feature>
<dbReference type="PANTHER" id="PTHR45527:SF1">
    <property type="entry name" value="FATTY ACID SYNTHASE"/>
    <property type="match status" value="1"/>
</dbReference>
<organism evidence="5 6">
    <name type="scientific">Micromonospora sonneratiae</name>
    <dbReference type="NCBI Taxonomy" id="1184706"/>
    <lineage>
        <taxon>Bacteria</taxon>
        <taxon>Bacillati</taxon>
        <taxon>Actinomycetota</taxon>
        <taxon>Actinomycetes</taxon>
        <taxon>Micromonosporales</taxon>
        <taxon>Micromonosporaceae</taxon>
        <taxon>Micromonospora</taxon>
    </lineage>
</organism>
<dbReference type="PROSITE" id="PS00455">
    <property type="entry name" value="AMP_BINDING"/>
    <property type="match status" value="1"/>
</dbReference>
<feature type="domain" description="Carrier" evidence="4">
    <location>
        <begin position="534"/>
        <end position="609"/>
    </location>
</feature>
<sequence length="631" mass="68251">MAKLTETDRHRMLVEWNDTTIRYPTDPCLHELVEEQVGRTPDAIAVVSEERTVDYAGLNREANRLARRLRAVGVGAESVVGVCLHRSVDLVVALLGVLKAGGAYLPVDPDYPAERQRYLLTDSRAAAVITGPGTDHPQLATVTGALIRIDEEQPAGPDGDLDPVTDPGNAAYVIYTSGSTGRPKGVVVEHRAIVNRVRWMPDAEGTDGGVVLQKTPFSFDVSVCELFSPLTTGATLVMARPGGHRDPAYLARVVAQRQVTSIRFVPSMLRAFLDVLPSGEVDLPSVRQVLCSGEALPPDLVVAAHERLNCDVLNLYGPTEAAVEVTSTHCLPGEAVTIGRPVANTRTYIVDDDLHPVPVGEVGELMLAGVQLARGYLGQPTLTAASFLPDPFTDEPGQRMYRTGDLARYRPDGNIQYLGRLDHQVKIRGFRIELGEIETVLAEHPDVRGAVVNPRPGAAGGTQLVAYLLPARSGPVDHRDVREHLARRVPEYMVPHLWMTLDELPLTSSGKVDREQLPAPAPIPSTADDGPSVAPRTPTERAVAEVWAEVLEVDQCGVHDDFFDLGGHSLLATQVIALLHERFPVVLPVSAVFEAPTVAELAAVVQRAVEEHVARLSESELDQILAQVGEQ</sequence>
<gene>
    <name evidence="5" type="ORF">ACFQ4H_01405</name>
</gene>
<dbReference type="InterPro" id="IPR020845">
    <property type="entry name" value="AMP-binding_CS"/>
</dbReference>
<evidence type="ECO:0000259" key="4">
    <source>
        <dbReference type="PROSITE" id="PS50075"/>
    </source>
</evidence>
<dbReference type="Gene3D" id="2.30.38.10">
    <property type="entry name" value="Luciferase, Domain 3"/>
    <property type="match status" value="1"/>
</dbReference>
<comment type="caution">
    <text evidence="5">The sequence shown here is derived from an EMBL/GenBank/DDBJ whole genome shotgun (WGS) entry which is preliminary data.</text>
</comment>
<dbReference type="PROSITE" id="PS00012">
    <property type="entry name" value="PHOSPHOPANTETHEINE"/>
    <property type="match status" value="1"/>
</dbReference>
<proteinExistence type="predicted"/>
<dbReference type="InterPro" id="IPR036736">
    <property type="entry name" value="ACP-like_sf"/>
</dbReference>
<evidence type="ECO:0000256" key="2">
    <source>
        <dbReference type="ARBA" id="ARBA00022553"/>
    </source>
</evidence>
<accession>A0ABW3Y7G7</accession>
<dbReference type="PROSITE" id="PS50075">
    <property type="entry name" value="CARRIER"/>
    <property type="match status" value="1"/>
</dbReference>
<name>A0ABW3Y7G7_9ACTN</name>
<dbReference type="PANTHER" id="PTHR45527">
    <property type="entry name" value="NONRIBOSOMAL PEPTIDE SYNTHETASE"/>
    <property type="match status" value="1"/>
</dbReference>
<dbReference type="Pfam" id="PF00550">
    <property type="entry name" value="PP-binding"/>
    <property type="match status" value="1"/>
</dbReference>
<dbReference type="InterPro" id="IPR009081">
    <property type="entry name" value="PP-bd_ACP"/>
</dbReference>